<dbReference type="OrthoDB" id="121941at2157"/>
<keyword evidence="3" id="KW-1185">Reference proteome</keyword>
<dbReference type="Proteomes" id="UP000823588">
    <property type="component" value="Unassembled WGS sequence"/>
</dbReference>
<proteinExistence type="predicted"/>
<protein>
    <submittedName>
        <fullName evidence="2">Uncharacterized protein</fullName>
    </submittedName>
</protein>
<evidence type="ECO:0000313" key="3">
    <source>
        <dbReference type="Proteomes" id="UP000823588"/>
    </source>
</evidence>
<comment type="caution">
    <text evidence="2">The sequence shown here is derived from an EMBL/GenBank/DDBJ whole genome shotgun (WGS) entry which is preliminary data.</text>
</comment>
<keyword evidence="1" id="KW-1133">Transmembrane helix</keyword>
<keyword evidence="1" id="KW-0472">Membrane</keyword>
<evidence type="ECO:0000313" key="2">
    <source>
        <dbReference type="EMBL" id="MBP1922360.1"/>
    </source>
</evidence>
<sequence>MSFSHDRRGQSVVVGTVILFGFLILALSLYQVQVVPQENSDIEFDHSQQVEGEFLDLRNAVLSASRTGAGRSTSLKLGTRYPQRTFALNPPPAAGQLSTTDPRELRVENATVEGEGNVVAYWNNRTTRDGAIAFNTSSLRYSPGYNEFRDGPDLVYEHSLVVAEFENTVLSRTGQTAVDGDNRIRLTALDGSVDESGVERTSLDPEALSQSRRSVTLNSTGSDPIVLELPTDVSTERAGDLESVWRDRLAEDDANVEDVTVASGTVRVELNGTATYRLELGKVGLGTETTATNESDGYIIKVSSENGVAVAEVRDRYNNPVGNAQVTISVDGSFEETAQTNEEGRVSYEVDDVSDIEMAINDGTETWESISFESVGAGAPGGGGGAQSLLVAPEEAVAFNGPGSTERGGFQLDVENQHDEQVRITDVTVLPEDPALNGLSDEADSSGPGRSELYVQSETDAIGDKNVLLIPDREYAFIPNSGLQLNLQRGPEKRAYDTDTGEYVDAETDFSGVEVPLNSGEQATITLAEFYKVDLFDAAVVDVAGETFSVTIGYKVAGERQTKQFVTTIEEAPIGRVNVQENIAPGDVDFDVTTDQFQSLAAGWVVVENAASGQTVSFESTDGETTAVDSADVGGLSEGDEIVATLYESDTEERQLDQDSTTVGGGASAINAFDVTDQSGNQARFDVDWVVTNDDDDLDTVEIELQDETGTVVDTVLNDVGGGSASGTDRVEQTANPPDQTYTVRLIVTDNNGNEVVETREIVYSG</sequence>
<name>A0A8T4GFC9_9EURY</name>
<accession>A0A8T4GFC9</accession>
<dbReference type="EMBL" id="JAGGKQ010000007">
    <property type="protein sequence ID" value="MBP1922360.1"/>
    <property type="molecule type" value="Genomic_DNA"/>
</dbReference>
<keyword evidence="1" id="KW-0812">Transmembrane</keyword>
<gene>
    <name evidence="2" type="ORF">J2751_001368</name>
</gene>
<dbReference type="AlphaFoldDB" id="A0A8T4GFC9"/>
<reference evidence="2" key="1">
    <citation type="submission" date="2021-03" db="EMBL/GenBank/DDBJ databases">
        <title>Genomic Encyclopedia of Type Strains, Phase IV (KMG-IV): sequencing the most valuable type-strain genomes for metagenomic binning, comparative biology and taxonomic classification.</title>
        <authorList>
            <person name="Goeker M."/>
        </authorList>
    </citation>
    <scope>NUCLEOTIDE SEQUENCE</scope>
    <source>
        <strain evidence="2">DSM 23564</strain>
    </source>
</reference>
<evidence type="ECO:0000256" key="1">
    <source>
        <dbReference type="SAM" id="Phobius"/>
    </source>
</evidence>
<dbReference type="RefSeq" id="WP_209484418.1">
    <property type="nucleotide sequence ID" value="NZ_JAGGKQ010000007.1"/>
</dbReference>
<feature type="transmembrane region" description="Helical" evidence="1">
    <location>
        <begin position="12"/>
        <end position="30"/>
    </location>
</feature>
<organism evidence="2 3">
    <name type="scientific">Halorubrum alkaliphilum</name>
    <dbReference type="NCBI Taxonomy" id="261290"/>
    <lineage>
        <taxon>Archaea</taxon>
        <taxon>Methanobacteriati</taxon>
        <taxon>Methanobacteriota</taxon>
        <taxon>Stenosarchaea group</taxon>
        <taxon>Halobacteria</taxon>
        <taxon>Halobacteriales</taxon>
        <taxon>Haloferacaceae</taxon>
        <taxon>Halorubrum</taxon>
    </lineage>
</organism>